<dbReference type="SUPFAM" id="SSF51905">
    <property type="entry name" value="FAD/NAD(P)-binding domain"/>
    <property type="match status" value="1"/>
</dbReference>
<keyword evidence="1" id="KW-0560">Oxidoreductase</keyword>
<dbReference type="InterPro" id="IPR017224">
    <property type="entry name" value="Opine_Oxase_asu/HCN_bsu"/>
</dbReference>
<dbReference type="Pfam" id="PF07992">
    <property type="entry name" value="Pyr_redox_2"/>
    <property type="match status" value="1"/>
</dbReference>
<dbReference type="PANTHER" id="PTHR42949:SF3">
    <property type="entry name" value="ANAEROBIC GLYCEROL-3-PHOSPHATE DEHYDROGENASE SUBUNIT B"/>
    <property type="match status" value="1"/>
</dbReference>
<dbReference type="InterPro" id="IPR036188">
    <property type="entry name" value="FAD/NAD-bd_sf"/>
</dbReference>
<dbReference type="Proteomes" id="UP001359886">
    <property type="component" value="Unassembled WGS sequence"/>
</dbReference>
<dbReference type="PRINTS" id="PR00368">
    <property type="entry name" value="FADPNR"/>
</dbReference>
<dbReference type="InterPro" id="IPR041854">
    <property type="entry name" value="BFD-like_2Fe2S-bd_dom_sf"/>
</dbReference>
<dbReference type="PRINTS" id="PR00469">
    <property type="entry name" value="PNDRDTASEII"/>
</dbReference>
<comment type="caution">
    <text evidence="3">The sequence shown here is derived from an EMBL/GenBank/DDBJ whole genome shotgun (WGS) entry which is preliminary data.</text>
</comment>
<dbReference type="Gene3D" id="1.10.10.1100">
    <property type="entry name" value="BFD-like [2Fe-2S]-binding domain"/>
    <property type="match status" value="1"/>
</dbReference>
<dbReference type="PANTHER" id="PTHR42949">
    <property type="entry name" value="ANAEROBIC GLYCEROL-3-PHOSPHATE DEHYDROGENASE SUBUNIT B"/>
    <property type="match status" value="1"/>
</dbReference>
<dbReference type="RefSeq" id="WP_354693492.1">
    <property type="nucleotide sequence ID" value="NZ_JAZHOG010000001.1"/>
</dbReference>
<accession>A0AAW9RAM8</accession>
<reference evidence="3 4" key="1">
    <citation type="submission" date="2024-02" db="EMBL/GenBank/DDBJ databases">
        <title>A novel Wenzhouxiangellaceae bacterium, isolated from coastal sediments.</title>
        <authorList>
            <person name="Du Z.-J."/>
            <person name="Ye Y.-Q."/>
            <person name="Zhang X.-Y."/>
        </authorList>
    </citation>
    <scope>NUCLEOTIDE SEQUENCE [LARGE SCALE GENOMIC DNA]</scope>
    <source>
        <strain evidence="3 4">CH-27</strain>
    </source>
</reference>
<sequence>MKTDLAIIGAGPAGMSAARVASDHGLTVTVLDEQAAPGGQIYRQPPAEFTVGNALEGRAYRAGREMVRAATGDDRVDWRFNTSVCGILRQHGAEDDSRFRILLDRAGACSELVARQVLVAPGCYDMPVVFRGWNLPGVMAAGGIQAFIKGQQFVAGERIVFSGSHPLQLIVADQLVQAGGQVGGVYFAQRPVRALAPLRRPAATLPHLGKLFQAAAALGRLKAAGVPVKFGHTVLEATGTDRLEQVRIAPIGGDGEVRRDRTQAIDCDRLGICFGFLVNSELVRQVGADCGWSDRRGGWIARHDEWMQTTVPGMFVAGEITGMAGGEVAAEEGGLAALGCALEAGRIDRGRAAEQARAYRQRLRRANRFARMLCDLAWPGSALFEQLQVDDANLCKCEEVTAGAFRRMLDEHPHVTTASAAKLLSRAGMGYCQGRYCHFALTRTLAGLRGIPAEQVGRFTARFPARPVPVAHVVDRQD</sequence>
<evidence type="ECO:0000256" key="1">
    <source>
        <dbReference type="ARBA" id="ARBA00023002"/>
    </source>
</evidence>
<gene>
    <name evidence="3" type="ORF">V3330_00920</name>
</gene>
<feature type="domain" description="FAD/NAD(P)-binding" evidence="2">
    <location>
        <begin position="4"/>
        <end position="329"/>
    </location>
</feature>
<evidence type="ECO:0000313" key="4">
    <source>
        <dbReference type="Proteomes" id="UP001359886"/>
    </source>
</evidence>
<proteinExistence type="predicted"/>
<protein>
    <submittedName>
        <fullName evidence="3">FAD-dependent oxidoreductase</fullName>
    </submittedName>
</protein>
<name>A0AAW9RAM8_9GAMM</name>
<evidence type="ECO:0000313" key="3">
    <source>
        <dbReference type="EMBL" id="MEJ8566169.1"/>
    </source>
</evidence>
<evidence type="ECO:0000259" key="2">
    <source>
        <dbReference type="Pfam" id="PF07992"/>
    </source>
</evidence>
<dbReference type="InterPro" id="IPR023753">
    <property type="entry name" value="FAD/NAD-binding_dom"/>
</dbReference>
<dbReference type="InterPro" id="IPR051691">
    <property type="entry name" value="Metab_Enz_Cyan_OpOx_G3PDH"/>
</dbReference>
<dbReference type="Gene3D" id="3.50.50.60">
    <property type="entry name" value="FAD/NAD(P)-binding domain"/>
    <property type="match status" value="3"/>
</dbReference>
<dbReference type="EMBL" id="JAZHOG010000001">
    <property type="protein sequence ID" value="MEJ8566169.1"/>
    <property type="molecule type" value="Genomic_DNA"/>
</dbReference>
<dbReference type="GO" id="GO:0016491">
    <property type="term" value="F:oxidoreductase activity"/>
    <property type="evidence" value="ECO:0007669"/>
    <property type="project" value="UniProtKB-KW"/>
</dbReference>
<organism evidence="3 4">
    <name type="scientific">Elongatibacter sediminis</name>
    <dbReference type="NCBI Taxonomy" id="3119006"/>
    <lineage>
        <taxon>Bacteria</taxon>
        <taxon>Pseudomonadati</taxon>
        <taxon>Pseudomonadota</taxon>
        <taxon>Gammaproteobacteria</taxon>
        <taxon>Chromatiales</taxon>
        <taxon>Wenzhouxiangellaceae</taxon>
        <taxon>Elongatibacter</taxon>
    </lineage>
</organism>
<dbReference type="PIRSF" id="PIRSF037495">
    <property type="entry name" value="Opine_OX_OoxA/HcnB"/>
    <property type="match status" value="1"/>
</dbReference>
<dbReference type="AlphaFoldDB" id="A0AAW9RAM8"/>
<keyword evidence="4" id="KW-1185">Reference proteome</keyword>